<keyword evidence="2" id="KW-0210">Decarboxylase</keyword>
<accession>A0A7K0KI76</accession>
<dbReference type="SUPFAM" id="SSF51735">
    <property type="entry name" value="NAD(P)-binding Rossmann-fold domains"/>
    <property type="match status" value="1"/>
</dbReference>
<dbReference type="InterPro" id="IPR001509">
    <property type="entry name" value="Epimerase_deHydtase"/>
</dbReference>
<dbReference type="PANTHER" id="PTHR43078">
    <property type="entry name" value="UDP-GLUCURONIC ACID DECARBOXYLASE-RELATED"/>
    <property type="match status" value="1"/>
</dbReference>
<keyword evidence="4" id="KW-0456">Lyase</keyword>
<dbReference type="Proteomes" id="UP000438914">
    <property type="component" value="Unassembled WGS sequence"/>
</dbReference>
<evidence type="ECO:0000313" key="7">
    <source>
        <dbReference type="Proteomes" id="UP000438914"/>
    </source>
</evidence>
<dbReference type="Gene3D" id="3.40.50.720">
    <property type="entry name" value="NAD(P)-binding Rossmann-like Domain"/>
    <property type="match status" value="1"/>
</dbReference>
<evidence type="ECO:0000256" key="1">
    <source>
        <dbReference type="ARBA" id="ARBA00001911"/>
    </source>
</evidence>
<dbReference type="RefSeq" id="WP_154534723.1">
    <property type="nucleotide sequence ID" value="NZ_VUNG01000029.1"/>
</dbReference>
<dbReference type="Pfam" id="PF01370">
    <property type="entry name" value="Epimerase"/>
    <property type="match status" value="1"/>
</dbReference>
<organism evidence="6 7">
    <name type="scientific">Hallella mizrahii</name>
    <dbReference type="NCBI Taxonomy" id="2606637"/>
    <lineage>
        <taxon>Bacteria</taxon>
        <taxon>Pseudomonadati</taxon>
        <taxon>Bacteroidota</taxon>
        <taxon>Bacteroidia</taxon>
        <taxon>Bacteroidales</taxon>
        <taxon>Prevotellaceae</taxon>
        <taxon>Hallella</taxon>
    </lineage>
</organism>
<dbReference type="GO" id="GO:0048040">
    <property type="term" value="F:UDP-glucuronate decarboxylase activity"/>
    <property type="evidence" value="ECO:0007669"/>
    <property type="project" value="TreeGrafter"/>
</dbReference>
<name>A0A7K0KI76_9BACT</name>
<dbReference type="AlphaFoldDB" id="A0A7K0KI76"/>
<evidence type="ECO:0000313" key="6">
    <source>
        <dbReference type="EMBL" id="MST85135.1"/>
    </source>
</evidence>
<comment type="cofactor">
    <cofactor evidence="1">
        <name>NAD(+)</name>
        <dbReference type="ChEBI" id="CHEBI:57540"/>
    </cofactor>
</comment>
<dbReference type="GO" id="GO:0070403">
    <property type="term" value="F:NAD+ binding"/>
    <property type="evidence" value="ECO:0007669"/>
    <property type="project" value="InterPro"/>
</dbReference>
<dbReference type="InterPro" id="IPR044516">
    <property type="entry name" value="UXS-like"/>
</dbReference>
<dbReference type="GO" id="GO:0005737">
    <property type="term" value="C:cytoplasm"/>
    <property type="evidence" value="ECO:0007669"/>
    <property type="project" value="TreeGrafter"/>
</dbReference>
<keyword evidence="3" id="KW-0520">NAD</keyword>
<sequence>MAEMTPYQEDIRQLYARGLNLDALQGHSLLVAGATGLVGACVVDIVMADPHRNLQVFAAGRNRRRAEERFAAYADDPRFSFVEMDVTQPVMDEKPYDYIIDAASNASPNFFKQQPVEVIKANIDGVAHLLDYGRQHGLRKMVYVSSGEIYGQGDGHAFTETSSGYVDCATPRACYPSSKRAAETLCIAYATEYATPVTIARLCHTYGPGFTESDNRVFAQFFRNVLRGEDIVLKSRGEQYRSWLYVVDSAHALLHLLLHGESAQAYNVADATGNITIRQLAEQVAAWAKRKVVFDIPATADQGNTTPVTRATFDTSKIEHTGWKPLFDISTGLSHSLETLKSQ</sequence>
<evidence type="ECO:0000256" key="4">
    <source>
        <dbReference type="ARBA" id="ARBA00023239"/>
    </source>
</evidence>
<evidence type="ECO:0000259" key="5">
    <source>
        <dbReference type="Pfam" id="PF01370"/>
    </source>
</evidence>
<comment type="caution">
    <text evidence="6">The sequence shown here is derived from an EMBL/GenBank/DDBJ whole genome shotgun (WGS) entry which is preliminary data.</text>
</comment>
<keyword evidence="7" id="KW-1185">Reference proteome</keyword>
<dbReference type="InterPro" id="IPR036291">
    <property type="entry name" value="NAD(P)-bd_dom_sf"/>
</dbReference>
<proteinExistence type="predicted"/>
<gene>
    <name evidence="6" type="ORF">FYJ73_10755</name>
</gene>
<dbReference type="GO" id="GO:0042732">
    <property type="term" value="P:D-xylose metabolic process"/>
    <property type="evidence" value="ECO:0007669"/>
    <property type="project" value="InterPro"/>
</dbReference>
<reference evidence="6 7" key="1">
    <citation type="submission" date="2019-08" db="EMBL/GenBank/DDBJ databases">
        <title>In-depth cultivation of the pig gut microbiome towards novel bacterial diversity and tailored functional studies.</title>
        <authorList>
            <person name="Wylensek D."/>
            <person name="Hitch T.C.A."/>
            <person name="Clavel T."/>
        </authorList>
    </citation>
    <scope>NUCLEOTIDE SEQUENCE [LARGE SCALE GENOMIC DNA]</scope>
    <source>
        <strain evidence="6 7">LKV-178-WT-2A</strain>
    </source>
</reference>
<protein>
    <submittedName>
        <fullName evidence="6">NAD-dependent epimerase/dehydratase family protein</fullName>
    </submittedName>
</protein>
<dbReference type="EMBL" id="VUNG01000029">
    <property type="protein sequence ID" value="MST85135.1"/>
    <property type="molecule type" value="Genomic_DNA"/>
</dbReference>
<evidence type="ECO:0000256" key="2">
    <source>
        <dbReference type="ARBA" id="ARBA00022793"/>
    </source>
</evidence>
<dbReference type="PANTHER" id="PTHR43078:SF7">
    <property type="entry name" value="UDP-GLUCURONATE DECARBOXYLASE"/>
    <property type="match status" value="1"/>
</dbReference>
<evidence type="ECO:0000256" key="3">
    <source>
        <dbReference type="ARBA" id="ARBA00023027"/>
    </source>
</evidence>
<feature type="domain" description="NAD-dependent epimerase/dehydratase" evidence="5">
    <location>
        <begin position="30"/>
        <end position="269"/>
    </location>
</feature>